<dbReference type="EMBL" id="BMEQ01000042">
    <property type="protein sequence ID" value="GGG71004.1"/>
    <property type="molecule type" value="Genomic_DNA"/>
</dbReference>
<dbReference type="RefSeq" id="WP_188540290.1">
    <property type="nucleotide sequence ID" value="NZ_BMEQ01000042.1"/>
</dbReference>
<dbReference type="GO" id="GO:0015740">
    <property type="term" value="P:C4-dicarboxylate transport"/>
    <property type="evidence" value="ECO:0007669"/>
    <property type="project" value="TreeGrafter"/>
</dbReference>
<keyword evidence="2" id="KW-0813">Transport</keyword>
<dbReference type="PANTHER" id="PTHR35011">
    <property type="entry name" value="2,3-DIKETO-L-GULONATE TRAP TRANSPORTER SMALL PERMEASE PROTEIN YIAM"/>
    <property type="match status" value="1"/>
</dbReference>
<dbReference type="InterPro" id="IPR007387">
    <property type="entry name" value="TRAP_DctQ"/>
</dbReference>
<evidence type="ECO:0000256" key="6">
    <source>
        <dbReference type="ARBA" id="ARBA00022989"/>
    </source>
</evidence>
<comment type="similarity">
    <text evidence="8">Belongs to the TRAP transporter small permease family.</text>
</comment>
<evidence type="ECO:0000256" key="10">
    <source>
        <dbReference type="SAM" id="Phobius"/>
    </source>
</evidence>
<sequence>MSAFKKVLDTLLAWLCIALFAALVLVVTWQVLSRQVLGAPSTWSSTAAQYLFVWLSLFGTAYVFSERGHIAVDFVARKAGPRAQRVVGVLTQLVILSFAGFVLVWGGLRGVGLTWSQNVSGLPVTVGQMYLALPVSGALIAFYALYHLYKIAVGREAGLPINEDEEIGRHTSAVPLIASEDPRLGPGTGPVTGPGTDPEKGR</sequence>
<dbReference type="InterPro" id="IPR055348">
    <property type="entry name" value="DctQ"/>
</dbReference>
<evidence type="ECO:0000256" key="1">
    <source>
        <dbReference type="ARBA" id="ARBA00004429"/>
    </source>
</evidence>
<name>A0A917M2K4_9MICC</name>
<dbReference type="Proteomes" id="UP000638848">
    <property type="component" value="Unassembled WGS sequence"/>
</dbReference>
<feature type="transmembrane region" description="Helical" evidence="10">
    <location>
        <begin position="48"/>
        <end position="65"/>
    </location>
</feature>
<evidence type="ECO:0000259" key="11">
    <source>
        <dbReference type="Pfam" id="PF04290"/>
    </source>
</evidence>
<gene>
    <name evidence="12" type="ORF">GCM10011374_39570</name>
</gene>
<proteinExistence type="inferred from homology"/>
<evidence type="ECO:0000256" key="5">
    <source>
        <dbReference type="ARBA" id="ARBA00022692"/>
    </source>
</evidence>
<evidence type="ECO:0000256" key="8">
    <source>
        <dbReference type="ARBA" id="ARBA00038436"/>
    </source>
</evidence>
<dbReference type="AlphaFoldDB" id="A0A917M2K4"/>
<keyword evidence="3" id="KW-1003">Cell membrane</keyword>
<protein>
    <submittedName>
        <fullName evidence="12">C4-dicarboxylate ABC transporter permease</fullName>
    </submittedName>
</protein>
<evidence type="ECO:0000256" key="3">
    <source>
        <dbReference type="ARBA" id="ARBA00022475"/>
    </source>
</evidence>
<keyword evidence="6 10" id="KW-1133">Transmembrane helix</keyword>
<comment type="caution">
    <text evidence="12">The sequence shown here is derived from an EMBL/GenBank/DDBJ whole genome shotgun (WGS) entry which is preliminary data.</text>
</comment>
<accession>A0A917M2K4</accession>
<feature type="transmembrane region" description="Helical" evidence="10">
    <location>
        <begin position="128"/>
        <end position="146"/>
    </location>
</feature>
<feature type="domain" description="Tripartite ATP-independent periplasmic transporters DctQ component" evidence="11">
    <location>
        <begin position="23"/>
        <end position="151"/>
    </location>
</feature>
<reference evidence="12" key="2">
    <citation type="submission" date="2020-09" db="EMBL/GenBank/DDBJ databases">
        <authorList>
            <person name="Sun Q."/>
            <person name="Zhou Y."/>
        </authorList>
    </citation>
    <scope>NUCLEOTIDE SEQUENCE</scope>
    <source>
        <strain evidence="12">CGMCC 1.12187</strain>
    </source>
</reference>
<evidence type="ECO:0000313" key="13">
    <source>
        <dbReference type="Proteomes" id="UP000638848"/>
    </source>
</evidence>
<dbReference type="Pfam" id="PF04290">
    <property type="entry name" value="DctQ"/>
    <property type="match status" value="1"/>
</dbReference>
<evidence type="ECO:0000313" key="12">
    <source>
        <dbReference type="EMBL" id="GGG71004.1"/>
    </source>
</evidence>
<feature type="region of interest" description="Disordered" evidence="9">
    <location>
        <begin position="177"/>
        <end position="202"/>
    </location>
</feature>
<dbReference type="GO" id="GO:0005886">
    <property type="term" value="C:plasma membrane"/>
    <property type="evidence" value="ECO:0007669"/>
    <property type="project" value="UniProtKB-SubCell"/>
</dbReference>
<organism evidence="12 13">
    <name type="scientific">Kocuria dechangensis</name>
    <dbReference type="NCBI Taxonomy" id="1176249"/>
    <lineage>
        <taxon>Bacteria</taxon>
        <taxon>Bacillati</taxon>
        <taxon>Actinomycetota</taxon>
        <taxon>Actinomycetes</taxon>
        <taxon>Micrococcales</taxon>
        <taxon>Micrococcaceae</taxon>
        <taxon>Kocuria</taxon>
    </lineage>
</organism>
<keyword evidence="4" id="KW-0997">Cell inner membrane</keyword>
<evidence type="ECO:0000256" key="4">
    <source>
        <dbReference type="ARBA" id="ARBA00022519"/>
    </source>
</evidence>
<dbReference type="PANTHER" id="PTHR35011:SF2">
    <property type="entry name" value="2,3-DIKETO-L-GULONATE TRAP TRANSPORTER SMALL PERMEASE PROTEIN YIAM"/>
    <property type="match status" value="1"/>
</dbReference>
<dbReference type="GO" id="GO:0022857">
    <property type="term" value="F:transmembrane transporter activity"/>
    <property type="evidence" value="ECO:0007669"/>
    <property type="project" value="TreeGrafter"/>
</dbReference>
<evidence type="ECO:0000256" key="7">
    <source>
        <dbReference type="ARBA" id="ARBA00023136"/>
    </source>
</evidence>
<comment type="subcellular location">
    <subcellularLocation>
        <location evidence="1">Cell inner membrane</location>
        <topology evidence="1">Multi-pass membrane protein</topology>
    </subcellularLocation>
</comment>
<feature type="transmembrane region" description="Helical" evidence="10">
    <location>
        <begin position="86"/>
        <end position="108"/>
    </location>
</feature>
<reference evidence="12" key="1">
    <citation type="journal article" date="2014" name="Int. J. Syst. Evol. Microbiol.">
        <title>Complete genome sequence of Corynebacterium casei LMG S-19264T (=DSM 44701T), isolated from a smear-ripened cheese.</title>
        <authorList>
            <consortium name="US DOE Joint Genome Institute (JGI-PGF)"/>
            <person name="Walter F."/>
            <person name="Albersmeier A."/>
            <person name="Kalinowski J."/>
            <person name="Ruckert C."/>
        </authorList>
    </citation>
    <scope>NUCLEOTIDE SEQUENCE</scope>
    <source>
        <strain evidence="12">CGMCC 1.12187</strain>
    </source>
</reference>
<evidence type="ECO:0000256" key="9">
    <source>
        <dbReference type="SAM" id="MobiDB-lite"/>
    </source>
</evidence>
<keyword evidence="5 10" id="KW-0812">Transmembrane</keyword>
<keyword evidence="13" id="KW-1185">Reference proteome</keyword>
<keyword evidence="7 10" id="KW-0472">Membrane</keyword>
<evidence type="ECO:0000256" key="2">
    <source>
        <dbReference type="ARBA" id="ARBA00022448"/>
    </source>
</evidence>